<comment type="caution">
    <text evidence="1">The sequence shown here is derived from an EMBL/GenBank/DDBJ whole genome shotgun (WGS) entry which is preliminary data.</text>
</comment>
<organism evidence="1 2">
    <name type="scientific">Pseudomonas frederiksbergensis</name>
    <dbReference type="NCBI Taxonomy" id="104087"/>
    <lineage>
        <taxon>Bacteria</taxon>
        <taxon>Pseudomonadati</taxon>
        <taxon>Pseudomonadota</taxon>
        <taxon>Gammaproteobacteria</taxon>
        <taxon>Pseudomonadales</taxon>
        <taxon>Pseudomonadaceae</taxon>
        <taxon>Pseudomonas</taxon>
    </lineage>
</organism>
<proteinExistence type="predicted"/>
<dbReference type="AlphaFoldDB" id="A0A423KEM1"/>
<protein>
    <submittedName>
        <fullName evidence="1">Uncharacterized protein</fullName>
    </submittedName>
</protein>
<accession>A0A423KEM1</accession>
<evidence type="ECO:0000313" key="1">
    <source>
        <dbReference type="EMBL" id="RON51084.1"/>
    </source>
</evidence>
<dbReference type="STRING" id="104087.PFAS1_04095"/>
<name>A0A423KEM1_9PSED</name>
<dbReference type="EMBL" id="MOBP01000013">
    <property type="protein sequence ID" value="RON51084.1"/>
    <property type="molecule type" value="Genomic_DNA"/>
</dbReference>
<reference evidence="1 2" key="1">
    <citation type="submission" date="2016-10" db="EMBL/GenBank/DDBJ databases">
        <title>Comparative genome analysis of multiple Pseudomonas spp. focuses on biocontrol and plant growth promoting traits.</title>
        <authorList>
            <person name="Tao X.-Y."/>
            <person name="Taylor C.G."/>
        </authorList>
    </citation>
    <scope>NUCLEOTIDE SEQUENCE [LARGE SCALE GENOMIC DNA]</scope>
    <source>
        <strain evidence="1 2">39A2</strain>
    </source>
</reference>
<evidence type="ECO:0000313" key="2">
    <source>
        <dbReference type="Proteomes" id="UP000283627"/>
    </source>
</evidence>
<gene>
    <name evidence="1" type="ORF">BK665_20165</name>
</gene>
<sequence>MDLGRRQMFQMIVPTLRVGMQPGTLRVPYEADAERPVRHSHAERGNDLMCGEFDGPFAGKPRSYRCVVRNGRDTCRSEACPRRRTVRRRGT</sequence>
<dbReference type="Proteomes" id="UP000283627">
    <property type="component" value="Unassembled WGS sequence"/>
</dbReference>